<proteinExistence type="predicted"/>
<comment type="caution">
    <text evidence="2">The sequence shown here is derived from an EMBL/GenBank/DDBJ whole genome shotgun (WGS) entry which is preliminary data.</text>
</comment>
<gene>
    <name evidence="2" type="ORF">ACD_4C00302G0003</name>
</gene>
<name>K2FX02_9BACT</name>
<accession>K2FX02</accession>
<evidence type="ECO:0000313" key="2">
    <source>
        <dbReference type="EMBL" id="EKE26407.1"/>
    </source>
</evidence>
<dbReference type="EMBL" id="AMFJ01000818">
    <property type="protein sequence ID" value="EKE26407.1"/>
    <property type="molecule type" value="Genomic_DNA"/>
</dbReference>
<dbReference type="InterPro" id="IPR036513">
    <property type="entry name" value="STAS_dom_sf"/>
</dbReference>
<dbReference type="AlphaFoldDB" id="K2FX02"/>
<feature type="domain" description="STAS" evidence="1">
    <location>
        <begin position="5"/>
        <end position="115"/>
    </location>
</feature>
<dbReference type="InterPro" id="IPR002645">
    <property type="entry name" value="STAS_dom"/>
</dbReference>
<dbReference type="PROSITE" id="PS50801">
    <property type="entry name" value="STAS"/>
    <property type="match status" value="1"/>
</dbReference>
<dbReference type="SUPFAM" id="SSF52091">
    <property type="entry name" value="SpoIIaa-like"/>
    <property type="match status" value="1"/>
</dbReference>
<dbReference type="Pfam" id="PF01740">
    <property type="entry name" value="STAS"/>
    <property type="match status" value="1"/>
</dbReference>
<dbReference type="Gene3D" id="3.30.750.24">
    <property type="entry name" value="STAS domain"/>
    <property type="match status" value="1"/>
</dbReference>
<evidence type="ECO:0000259" key="1">
    <source>
        <dbReference type="PROSITE" id="PS50801"/>
    </source>
</evidence>
<organism evidence="2">
    <name type="scientific">uncultured bacterium</name>
    <name type="common">gcode 4</name>
    <dbReference type="NCBI Taxonomy" id="1234023"/>
    <lineage>
        <taxon>Bacteria</taxon>
        <taxon>environmental samples</taxon>
    </lineage>
</organism>
<sequence length="136" mass="16120">MNTPIEIKKKVIAWIEVFEFIGELDETNADKTFTAIYNSIWDFTWKKLIFNFSWLRYLNSKSIWYIADIFSNIEDWNWQMFLTNMLDEVKDTLELVWITSIITTYALESEALSELWIKDAAAPENTTQLLSENSQD</sequence>
<protein>
    <recommendedName>
        <fullName evidence="1">STAS domain-containing protein</fullName>
    </recommendedName>
</protein>
<reference evidence="2" key="1">
    <citation type="journal article" date="2012" name="Science">
        <title>Fermentation, hydrogen, and sulfur metabolism in multiple uncultivated bacterial phyla.</title>
        <authorList>
            <person name="Wrighton K.C."/>
            <person name="Thomas B.C."/>
            <person name="Sharon I."/>
            <person name="Miller C.S."/>
            <person name="Castelle C.J."/>
            <person name="VerBerkmoes N.C."/>
            <person name="Wilkins M.J."/>
            <person name="Hettich R.L."/>
            <person name="Lipton M.S."/>
            <person name="Williams K.H."/>
            <person name="Long P.E."/>
            <person name="Banfield J.F."/>
        </authorList>
    </citation>
    <scope>NUCLEOTIDE SEQUENCE [LARGE SCALE GENOMIC DNA]</scope>
</reference>